<evidence type="ECO:0000313" key="2">
    <source>
        <dbReference type="Proteomes" id="UP000320672"/>
    </source>
</evidence>
<evidence type="ECO:0000313" key="1">
    <source>
        <dbReference type="EMBL" id="QDS93704.1"/>
    </source>
</evidence>
<organism evidence="1 2">
    <name type="scientific">Roseimaritima multifibrata</name>
    <dbReference type="NCBI Taxonomy" id="1930274"/>
    <lineage>
        <taxon>Bacteria</taxon>
        <taxon>Pseudomonadati</taxon>
        <taxon>Planctomycetota</taxon>
        <taxon>Planctomycetia</taxon>
        <taxon>Pirellulales</taxon>
        <taxon>Pirellulaceae</taxon>
        <taxon>Roseimaritima</taxon>
    </lineage>
</organism>
<accession>A0A517MFN1</accession>
<dbReference type="Proteomes" id="UP000320672">
    <property type="component" value="Chromosome"/>
</dbReference>
<gene>
    <name evidence="1" type="ORF">FF011L_24770</name>
</gene>
<dbReference type="EMBL" id="CP036262">
    <property type="protein sequence ID" value="QDS93704.1"/>
    <property type="molecule type" value="Genomic_DNA"/>
</dbReference>
<sequence>MSSVNLVARFGLIAVFLFAPIISADLAGSGPDIDTPADNTEYSETTWIGCDGSCSDPATLKLQFKQSSLIVQERVFMNVFETPSWLQNVEP</sequence>
<keyword evidence="2" id="KW-1185">Reference proteome</keyword>
<protein>
    <submittedName>
        <fullName evidence="1">Uncharacterized protein</fullName>
    </submittedName>
</protein>
<reference evidence="1 2" key="1">
    <citation type="submission" date="2019-02" db="EMBL/GenBank/DDBJ databases">
        <title>Deep-cultivation of Planctomycetes and their phenomic and genomic characterization uncovers novel biology.</title>
        <authorList>
            <person name="Wiegand S."/>
            <person name="Jogler M."/>
            <person name="Boedeker C."/>
            <person name="Pinto D."/>
            <person name="Vollmers J."/>
            <person name="Rivas-Marin E."/>
            <person name="Kohn T."/>
            <person name="Peeters S.H."/>
            <person name="Heuer A."/>
            <person name="Rast P."/>
            <person name="Oberbeckmann S."/>
            <person name="Bunk B."/>
            <person name="Jeske O."/>
            <person name="Meyerdierks A."/>
            <person name="Storesund J.E."/>
            <person name="Kallscheuer N."/>
            <person name="Luecker S."/>
            <person name="Lage O.M."/>
            <person name="Pohl T."/>
            <person name="Merkel B.J."/>
            <person name="Hornburger P."/>
            <person name="Mueller R.-W."/>
            <person name="Bruemmer F."/>
            <person name="Labrenz M."/>
            <person name="Spormann A.M."/>
            <person name="Op den Camp H."/>
            <person name="Overmann J."/>
            <person name="Amann R."/>
            <person name="Jetten M.S.M."/>
            <person name="Mascher T."/>
            <person name="Medema M.H."/>
            <person name="Devos D.P."/>
            <person name="Kaster A.-K."/>
            <person name="Ovreas L."/>
            <person name="Rohde M."/>
            <person name="Galperin M.Y."/>
            <person name="Jogler C."/>
        </authorList>
    </citation>
    <scope>NUCLEOTIDE SEQUENCE [LARGE SCALE GENOMIC DNA]</scope>
    <source>
        <strain evidence="1 2">FF011L</strain>
    </source>
</reference>
<proteinExistence type="predicted"/>
<dbReference type="RefSeq" id="WP_145351817.1">
    <property type="nucleotide sequence ID" value="NZ_CP036262.1"/>
</dbReference>
<dbReference type="AlphaFoldDB" id="A0A517MFN1"/>
<dbReference type="KEGG" id="rml:FF011L_24770"/>
<name>A0A517MFN1_9BACT</name>